<reference evidence="1" key="1">
    <citation type="submission" date="2023-05" db="EMBL/GenBank/DDBJ databases">
        <authorList>
            <person name="Stuckert A."/>
        </authorList>
    </citation>
    <scope>NUCLEOTIDE SEQUENCE</scope>
</reference>
<evidence type="ECO:0000313" key="2">
    <source>
        <dbReference type="Proteomes" id="UP001162483"/>
    </source>
</evidence>
<gene>
    <name evidence="1" type="ORF">SPARVUS_LOCUS15015406</name>
</gene>
<organism evidence="1 2">
    <name type="scientific">Staurois parvus</name>
    <dbReference type="NCBI Taxonomy" id="386267"/>
    <lineage>
        <taxon>Eukaryota</taxon>
        <taxon>Metazoa</taxon>
        <taxon>Chordata</taxon>
        <taxon>Craniata</taxon>
        <taxon>Vertebrata</taxon>
        <taxon>Euteleostomi</taxon>
        <taxon>Amphibia</taxon>
        <taxon>Batrachia</taxon>
        <taxon>Anura</taxon>
        <taxon>Neobatrachia</taxon>
        <taxon>Ranoidea</taxon>
        <taxon>Ranidae</taxon>
        <taxon>Staurois</taxon>
    </lineage>
</organism>
<protein>
    <submittedName>
        <fullName evidence="1">Uncharacterized protein</fullName>
    </submittedName>
</protein>
<keyword evidence="2" id="KW-1185">Reference proteome</keyword>
<dbReference type="Proteomes" id="UP001162483">
    <property type="component" value="Unassembled WGS sequence"/>
</dbReference>
<evidence type="ECO:0000313" key="1">
    <source>
        <dbReference type="EMBL" id="CAI9614182.1"/>
    </source>
</evidence>
<feature type="non-terminal residue" evidence="1">
    <location>
        <position position="1"/>
    </location>
</feature>
<dbReference type="EMBL" id="CATNWA010019624">
    <property type="protein sequence ID" value="CAI9614182.1"/>
    <property type="molecule type" value="Genomic_DNA"/>
</dbReference>
<feature type="non-terminal residue" evidence="1">
    <location>
        <position position="128"/>
    </location>
</feature>
<accession>A0ABN9H0J3</accession>
<proteinExistence type="predicted"/>
<comment type="caution">
    <text evidence="1">The sequence shown here is derived from an EMBL/GenBank/DDBJ whole genome shotgun (WGS) entry which is preliminary data.</text>
</comment>
<sequence length="128" mass="13501">EQAYPDHPFTQPPDIVPLPPLQHLSLSSLSLSLSTVTFIIPMTHEFDTSPCGASVCPDDQCSPSSATCQCLSVPALSAHPCYLPVPINATYQCPSELPPISASQGHLSVPYIGAAFQCLSVPPIRATS</sequence>
<name>A0ABN9H0J3_9NEOB</name>